<evidence type="ECO:0000313" key="6">
    <source>
        <dbReference type="EMBL" id="PCJ39379.1"/>
    </source>
</evidence>
<dbReference type="Gene3D" id="3.40.190.10">
    <property type="entry name" value="Periplasmic binding protein-like II"/>
    <property type="match status" value="2"/>
</dbReference>
<dbReference type="InterPro" id="IPR050389">
    <property type="entry name" value="LysR-type_TF"/>
</dbReference>
<evidence type="ECO:0000256" key="2">
    <source>
        <dbReference type="ARBA" id="ARBA00023015"/>
    </source>
</evidence>
<gene>
    <name evidence="6" type="ORF">COA71_14015</name>
</gene>
<evidence type="ECO:0000259" key="5">
    <source>
        <dbReference type="PROSITE" id="PS50931"/>
    </source>
</evidence>
<dbReference type="PANTHER" id="PTHR30118:SF6">
    <property type="entry name" value="HTH-TYPE TRANSCRIPTIONAL REGULATOR LEUO"/>
    <property type="match status" value="1"/>
</dbReference>
<dbReference type="InterPro" id="IPR036390">
    <property type="entry name" value="WH_DNA-bd_sf"/>
</dbReference>
<dbReference type="Gene3D" id="1.10.10.10">
    <property type="entry name" value="Winged helix-like DNA-binding domain superfamily/Winged helix DNA-binding domain"/>
    <property type="match status" value="1"/>
</dbReference>
<dbReference type="Pfam" id="PF03466">
    <property type="entry name" value="LysR_substrate"/>
    <property type="match status" value="1"/>
</dbReference>
<dbReference type="InterPro" id="IPR036388">
    <property type="entry name" value="WH-like_DNA-bd_sf"/>
</dbReference>
<keyword evidence="2" id="KW-0805">Transcription regulation</keyword>
<dbReference type="EMBL" id="NVWI01000015">
    <property type="protein sequence ID" value="PCJ39379.1"/>
    <property type="molecule type" value="Genomic_DNA"/>
</dbReference>
<feature type="domain" description="HTH lysR-type" evidence="5">
    <location>
        <begin position="6"/>
        <end position="63"/>
    </location>
</feature>
<evidence type="ECO:0000256" key="3">
    <source>
        <dbReference type="ARBA" id="ARBA00023125"/>
    </source>
</evidence>
<dbReference type="Proteomes" id="UP000228987">
    <property type="component" value="Unassembled WGS sequence"/>
</dbReference>
<comment type="caution">
    <text evidence="6">The sequence shown here is derived from an EMBL/GenBank/DDBJ whole genome shotgun (WGS) entry which is preliminary data.</text>
</comment>
<reference evidence="7" key="1">
    <citation type="submission" date="2017-08" db="EMBL/GenBank/DDBJ databases">
        <title>A dynamic microbial community with high functional redundancy inhabits the cold, oxic subseafloor aquifer.</title>
        <authorList>
            <person name="Tully B.J."/>
            <person name="Wheat C.G."/>
            <person name="Glazer B.T."/>
            <person name="Huber J.A."/>
        </authorList>
    </citation>
    <scope>NUCLEOTIDE SEQUENCE [LARGE SCALE GENOMIC DNA]</scope>
</reference>
<accession>A0A2A5C660</accession>
<dbReference type="SUPFAM" id="SSF53850">
    <property type="entry name" value="Periplasmic binding protein-like II"/>
    <property type="match status" value="1"/>
</dbReference>
<comment type="similarity">
    <text evidence="1">Belongs to the LysR transcriptional regulatory family.</text>
</comment>
<dbReference type="InterPro" id="IPR000847">
    <property type="entry name" value="LysR_HTH_N"/>
</dbReference>
<evidence type="ECO:0000256" key="1">
    <source>
        <dbReference type="ARBA" id="ARBA00009437"/>
    </source>
</evidence>
<name>A0A2A5C660_9GAMM</name>
<dbReference type="AlphaFoldDB" id="A0A2A5C660"/>
<evidence type="ECO:0000256" key="4">
    <source>
        <dbReference type="ARBA" id="ARBA00023163"/>
    </source>
</evidence>
<dbReference type="InterPro" id="IPR005119">
    <property type="entry name" value="LysR_subst-bd"/>
</dbReference>
<keyword evidence="4" id="KW-0804">Transcription</keyword>
<keyword evidence="3" id="KW-0238">DNA-binding</keyword>
<dbReference type="SUPFAM" id="SSF46785">
    <property type="entry name" value="Winged helix' DNA-binding domain"/>
    <property type="match status" value="1"/>
</dbReference>
<dbReference type="PROSITE" id="PS50931">
    <property type="entry name" value="HTH_LYSR"/>
    <property type="match status" value="1"/>
</dbReference>
<proteinExistence type="inferred from homology"/>
<organism evidence="6 7">
    <name type="scientific">SAR86 cluster bacterium</name>
    <dbReference type="NCBI Taxonomy" id="2030880"/>
    <lineage>
        <taxon>Bacteria</taxon>
        <taxon>Pseudomonadati</taxon>
        <taxon>Pseudomonadota</taxon>
        <taxon>Gammaproteobacteria</taxon>
        <taxon>SAR86 cluster</taxon>
    </lineage>
</organism>
<evidence type="ECO:0000313" key="7">
    <source>
        <dbReference type="Proteomes" id="UP000228987"/>
    </source>
</evidence>
<dbReference type="Pfam" id="PF00126">
    <property type="entry name" value="HTH_1"/>
    <property type="match status" value="1"/>
</dbReference>
<dbReference type="GO" id="GO:0003677">
    <property type="term" value="F:DNA binding"/>
    <property type="evidence" value="ECO:0007669"/>
    <property type="project" value="UniProtKB-KW"/>
</dbReference>
<protein>
    <submittedName>
        <fullName evidence="6">LysR family transcriptional regulator</fullName>
    </submittedName>
</protein>
<dbReference type="GO" id="GO:0003700">
    <property type="term" value="F:DNA-binding transcription factor activity"/>
    <property type="evidence" value="ECO:0007669"/>
    <property type="project" value="InterPro"/>
</dbReference>
<sequence>MRIKGLDLNLLLAFDILLEERSVSRTAKRLHLSQPAISAALGRLRNFFKDDLLVLHGKQLIPTSYAESLVPEVKRILAQVDGLIAMSSDFDPVRSERLFRLMASDYMLNVLITPVIASIQHTAPNVKLNIRLSEESVRTEFERGRIDLMIVPDEFLSVQHPSELLFEERHVVVGWNKNALMTQKMSTKVFLKSGHINVEMGANGYPPFTERHMEKLGYQRRIEVYAPHFSVVPWMILETKRLAVMPERLALKFCKVFPLKMAPLPFEFPLMRVMAQFHSARAGDQGLKWLRDCLHETVRNSVP</sequence>
<dbReference type="PANTHER" id="PTHR30118">
    <property type="entry name" value="HTH-TYPE TRANSCRIPTIONAL REGULATOR LEUO-RELATED"/>
    <property type="match status" value="1"/>
</dbReference>